<dbReference type="Proteomes" id="UP001231189">
    <property type="component" value="Unassembled WGS sequence"/>
</dbReference>
<keyword evidence="3" id="KW-1185">Reference proteome</keyword>
<feature type="domain" description="Reverse transcriptase" evidence="1">
    <location>
        <begin position="59"/>
        <end position="303"/>
    </location>
</feature>
<sequence length="468" mass="52433">MRSIAGLQDLERPFTLQEAKDAVWAMRMDSSPGPDGFGPAFFRTFWDLVSPDLMAFLQDFYDGVAPLDGLNRAFISLIPKKDEVLTADGFRPISLQNCVMKIVTRILTTRLQHFIERLISFEQSGFVKGRNIVDNFLYAADVVQSCRVRSSPAVVLKLDFKKAFDSVNWEALDAILDARGLGPLFRSWISSILNTGRTAVLLNGVPGRWITCKNGLRQGDPLSPYLYLAVADLLPSLIAMEGGVRRLREILDLFSHATGLHINFHKSMFVPVGGVSAELASELAGILSCPVSSFPQTYLGLPLSDCKLPAAALEFLSVKISKRIPALIMDIIELSLEFVGGVVKHNLVKDIHFTLSHLLVVENLLFQLLHPVFQAPFSRRTLDIFDLQLSIHELQLFGVHLHSFMYGLTTLQEAVLRVPDEDMMDLDPKQIRKQLETKHDENDITDLQSGDYIAKFFTTKGRFQVENE</sequence>
<dbReference type="InterPro" id="IPR000477">
    <property type="entry name" value="RT_dom"/>
</dbReference>
<dbReference type="PROSITE" id="PS50878">
    <property type="entry name" value="RT_POL"/>
    <property type="match status" value="1"/>
</dbReference>
<dbReference type="Pfam" id="PF00078">
    <property type="entry name" value="RVT_1"/>
    <property type="match status" value="1"/>
</dbReference>
<reference evidence="2" key="1">
    <citation type="submission" date="2023-07" db="EMBL/GenBank/DDBJ databases">
        <title>A chromosome-level genome assembly of Lolium multiflorum.</title>
        <authorList>
            <person name="Chen Y."/>
            <person name="Copetti D."/>
            <person name="Kolliker R."/>
            <person name="Studer B."/>
        </authorList>
    </citation>
    <scope>NUCLEOTIDE SEQUENCE</scope>
    <source>
        <strain evidence="2">02402/16</strain>
        <tissue evidence="2">Leaf</tissue>
    </source>
</reference>
<proteinExistence type="predicted"/>
<evidence type="ECO:0000259" key="1">
    <source>
        <dbReference type="PROSITE" id="PS50878"/>
    </source>
</evidence>
<protein>
    <recommendedName>
        <fullName evidence="1">Reverse transcriptase domain-containing protein</fullName>
    </recommendedName>
</protein>
<dbReference type="PANTHER" id="PTHR19446">
    <property type="entry name" value="REVERSE TRANSCRIPTASES"/>
    <property type="match status" value="1"/>
</dbReference>
<dbReference type="AlphaFoldDB" id="A0AAD8WIF9"/>
<dbReference type="InterPro" id="IPR043502">
    <property type="entry name" value="DNA/RNA_pol_sf"/>
</dbReference>
<organism evidence="2 3">
    <name type="scientific">Lolium multiflorum</name>
    <name type="common">Italian ryegrass</name>
    <name type="synonym">Lolium perenne subsp. multiflorum</name>
    <dbReference type="NCBI Taxonomy" id="4521"/>
    <lineage>
        <taxon>Eukaryota</taxon>
        <taxon>Viridiplantae</taxon>
        <taxon>Streptophyta</taxon>
        <taxon>Embryophyta</taxon>
        <taxon>Tracheophyta</taxon>
        <taxon>Spermatophyta</taxon>
        <taxon>Magnoliopsida</taxon>
        <taxon>Liliopsida</taxon>
        <taxon>Poales</taxon>
        <taxon>Poaceae</taxon>
        <taxon>BOP clade</taxon>
        <taxon>Pooideae</taxon>
        <taxon>Poodae</taxon>
        <taxon>Poeae</taxon>
        <taxon>Poeae Chloroplast Group 2 (Poeae type)</taxon>
        <taxon>Loliodinae</taxon>
        <taxon>Loliinae</taxon>
        <taxon>Lolium</taxon>
    </lineage>
</organism>
<gene>
    <name evidence="2" type="ORF">QYE76_051155</name>
</gene>
<dbReference type="SUPFAM" id="SSF56672">
    <property type="entry name" value="DNA/RNA polymerases"/>
    <property type="match status" value="1"/>
</dbReference>
<evidence type="ECO:0000313" key="2">
    <source>
        <dbReference type="EMBL" id="KAK1662996.1"/>
    </source>
</evidence>
<accession>A0AAD8WIF9</accession>
<comment type="caution">
    <text evidence="2">The sequence shown here is derived from an EMBL/GenBank/DDBJ whole genome shotgun (WGS) entry which is preliminary data.</text>
</comment>
<name>A0AAD8WIF9_LOLMU</name>
<dbReference type="CDD" id="cd01650">
    <property type="entry name" value="RT_nLTR_like"/>
    <property type="match status" value="1"/>
</dbReference>
<evidence type="ECO:0000313" key="3">
    <source>
        <dbReference type="Proteomes" id="UP001231189"/>
    </source>
</evidence>
<dbReference type="EMBL" id="JAUUTY010000003">
    <property type="protein sequence ID" value="KAK1662996.1"/>
    <property type="molecule type" value="Genomic_DNA"/>
</dbReference>